<dbReference type="Gene3D" id="1.10.10.690">
    <property type="entry name" value="YidB-like"/>
    <property type="match status" value="1"/>
</dbReference>
<evidence type="ECO:0000313" key="1">
    <source>
        <dbReference type="EMBL" id="PWF23139.1"/>
    </source>
</evidence>
<dbReference type="InterPro" id="IPR027405">
    <property type="entry name" value="YidB-like"/>
</dbReference>
<accession>A0A2V1K074</accession>
<dbReference type="AlphaFoldDB" id="A0A2V1K074"/>
<sequence>MNILGSLASALGGGQSPLSAASLLPALIEQIKKYPGGLTGLIESFRKGGLGEIVTSWIGSGQNLPVSADQLRAVLPDSMIGALSQASGQDNGSVLSLLTSLLPQVVDKATPAGQPDEQALNSGGLLGALSGLLK</sequence>
<reference evidence="2" key="1">
    <citation type="submission" date="2018-05" db="EMBL/GenBank/DDBJ databases">
        <authorList>
            <person name="Li Y."/>
        </authorList>
    </citation>
    <scope>NUCLEOTIDE SEQUENCE [LARGE SCALE GENOMIC DNA]</scope>
    <source>
        <strain evidence="2">3d-2-2</strain>
    </source>
</reference>
<protein>
    <recommendedName>
        <fullName evidence="3">DUF937 domain-containing protein</fullName>
    </recommendedName>
</protein>
<organism evidence="1 2">
    <name type="scientific">Corticimicrobacter populi</name>
    <dbReference type="NCBI Taxonomy" id="2175229"/>
    <lineage>
        <taxon>Bacteria</taxon>
        <taxon>Pseudomonadati</taxon>
        <taxon>Pseudomonadota</taxon>
        <taxon>Betaproteobacteria</taxon>
        <taxon>Burkholderiales</taxon>
        <taxon>Alcaligenaceae</taxon>
        <taxon>Corticimicrobacter</taxon>
    </lineage>
</organism>
<name>A0A2V1K074_9BURK</name>
<dbReference type="InterPro" id="IPR045372">
    <property type="entry name" value="YidB"/>
</dbReference>
<comment type="caution">
    <text evidence="1">The sequence shown here is derived from an EMBL/GenBank/DDBJ whole genome shotgun (WGS) entry which is preliminary data.</text>
</comment>
<dbReference type="SUPFAM" id="SSF140804">
    <property type="entry name" value="YidB-like"/>
    <property type="match status" value="1"/>
</dbReference>
<dbReference type="RefSeq" id="WP_109061753.1">
    <property type="nucleotide sequence ID" value="NZ_QETA01000003.1"/>
</dbReference>
<dbReference type="EMBL" id="QETA01000003">
    <property type="protein sequence ID" value="PWF23139.1"/>
    <property type="molecule type" value="Genomic_DNA"/>
</dbReference>
<dbReference type="Pfam" id="PF20159">
    <property type="entry name" value="YidB"/>
    <property type="match status" value="1"/>
</dbReference>
<evidence type="ECO:0008006" key="3">
    <source>
        <dbReference type="Google" id="ProtNLM"/>
    </source>
</evidence>
<gene>
    <name evidence="1" type="ORF">DD235_09095</name>
</gene>
<dbReference type="Proteomes" id="UP000245212">
    <property type="component" value="Unassembled WGS sequence"/>
</dbReference>
<keyword evidence="2" id="KW-1185">Reference proteome</keyword>
<proteinExistence type="predicted"/>
<evidence type="ECO:0000313" key="2">
    <source>
        <dbReference type="Proteomes" id="UP000245212"/>
    </source>
</evidence>